<proteinExistence type="predicted"/>
<dbReference type="WBParaSite" id="ES5_v2.g23351.t1">
    <property type="protein sequence ID" value="ES5_v2.g23351.t1"/>
    <property type="gene ID" value="ES5_v2.g23351"/>
</dbReference>
<evidence type="ECO:0000313" key="1">
    <source>
        <dbReference type="Proteomes" id="UP000887579"/>
    </source>
</evidence>
<sequence length="527" mass="61349">AKIEELKLGMKDEAYLAEFLIDGKYKICLIDNLEKLQGAMSKLCQADAVAFDVEAGYVCQNVEGLQQAALMQLAFENCVLLIDIKTIVKQVADEHIKTFFEIFLGTDIKRIGFAVKSDLDYLRNTFIWMSEYFQRVQPTFHCVQKFADAVYSTQAFADFFPPLDGTSLKEVVFKWLNEDVDKAERQGNWFKRPLSKDKIIYAAKDVKFHWDAFYYVQRKLTERNLSDAMNSLIITPKMVDKKKSRSKKDEKEPIDEIIQNVEIKIKEMREKLHNFEKPQNVTIVVDFAFIPIVPHLRRFGYKTFDQRDLDGGEHFSPDQRVKALSAFMKNRISDGTITHCYLLTDSHSNVRFTTEVKIDELKIINSDLDETESSIICNIMYDTNTIVNTTEFFNRCTKCGQSQAAVDFPADIFRVIYLHYAKNKGFFCKLKCDDNSDEVLKQLINEKTVKLHDKKMTFHINNICSVTFDLGDKLICERQYENQIDEKKYKCNTKIFENLGDNLFFVFVFNVSNFFEFLKFCANVRCL</sequence>
<organism evidence="1 2">
    <name type="scientific">Panagrolaimus sp. ES5</name>
    <dbReference type="NCBI Taxonomy" id="591445"/>
    <lineage>
        <taxon>Eukaryota</taxon>
        <taxon>Metazoa</taxon>
        <taxon>Ecdysozoa</taxon>
        <taxon>Nematoda</taxon>
        <taxon>Chromadorea</taxon>
        <taxon>Rhabditida</taxon>
        <taxon>Tylenchina</taxon>
        <taxon>Panagrolaimomorpha</taxon>
        <taxon>Panagrolaimoidea</taxon>
        <taxon>Panagrolaimidae</taxon>
        <taxon>Panagrolaimus</taxon>
    </lineage>
</organism>
<accession>A0AC34G171</accession>
<reference evidence="2" key="1">
    <citation type="submission" date="2022-11" db="UniProtKB">
        <authorList>
            <consortium name="WormBaseParasite"/>
        </authorList>
    </citation>
    <scope>IDENTIFICATION</scope>
</reference>
<name>A0AC34G171_9BILA</name>
<dbReference type="Proteomes" id="UP000887579">
    <property type="component" value="Unplaced"/>
</dbReference>
<evidence type="ECO:0000313" key="2">
    <source>
        <dbReference type="WBParaSite" id="ES5_v2.g23351.t1"/>
    </source>
</evidence>
<protein>
    <submittedName>
        <fullName evidence="2">3'-5' exonuclease domain-containing protein</fullName>
    </submittedName>
</protein>